<accession>W2SKT4</accession>
<comment type="catalytic activity">
    <reaction evidence="10">
        <text>ATP + H2O + 4 H(+)(in) = ADP + phosphate + 5 H(+)(out)</text>
        <dbReference type="Rhea" id="RHEA:57720"/>
        <dbReference type="ChEBI" id="CHEBI:15377"/>
        <dbReference type="ChEBI" id="CHEBI:15378"/>
        <dbReference type="ChEBI" id="CHEBI:30616"/>
        <dbReference type="ChEBI" id="CHEBI:43474"/>
        <dbReference type="ChEBI" id="CHEBI:456216"/>
        <dbReference type="EC" id="7.1.2.2"/>
    </reaction>
</comment>
<dbReference type="InterPro" id="IPR024034">
    <property type="entry name" value="ATPase_F1/V1_b/a_C"/>
</dbReference>
<keyword evidence="17" id="KW-1185">Reference proteome</keyword>
<dbReference type="InterPro" id="IPR023366">
    <property type="entry name" value="ATP_synth_asu-like_sf"/>
</dbReference>
<feature type="domain" description="ATP synthase A/B type C-terminal" evidence="15">
    <location>
        <begin position="542"/>
        <end position="622"/>
    </location>
</feature>
<evidence type="ECO:0000259" key="13">
    <source>
        <dbReference type="Pfam" id="PF02874"/>
    </source>
</evidence>
<dbReference type="SUPFAM" id="SSF52540">
    <property type="entry name" value="P-loop containing nucleoside triphosphate hydrolases"/>
    <property type="match status" value="1"/>
</dbReference>
<comment type="subunit">
    <text evidence="9">V-ATPase is a heteromultimeric enzyme made up of two complexes: the ATP-hydrolytic V1 complex and the proton translocation V0 complex. The V1 complex consists of three catalytic AB heterodimers that form a heterohexamer, three peripheral stalks each consisting of EG heterodimers, one central rotor including subunits D and F, and the regulatory subunits C and H. The proton translocation complex V0 consists of the proton transport subunit a, a ring of proteolipid subunits c9c'', rotary subunit d, subunits e and f, and the accessory subunits vah-19/Ac45 and vah-20/PRR.</text>
</comment>
<keyword evidence="4" id="KW-0547">Nucleotide-binding</keyword>
<evidence type="ECO:0000256" key="7">
    <source>
        <dbReference type="ARBA" id="ARBA00022967"/>
    </source>
</evidence>
<dbReference type="OrthoDB" id="1676488at2759"/>
<dbReference type="InterPro" id="IPR031686">
    <property type="entry name" value="ATP-synth_a_Xtn"/>
</dbReference>
<dbReference type="FunFam" id="2.40.50.100:FF:000008">
    <property type="entry name" value="V-type proton ATPase catalytic subunit A"/>
    <property type="match status" value="1"/>
</dbReference>
<keyword evidence="5" id="KW-0375">Hydrogen ion transport</keyword>
<evidence type="ECO:0000259" key="15">
    <source>
        <dbReference type="Pfam" id="PF22919"/>
    </source>
</evidence>
<evidence type="ECO:0000256" key="9">
    <source>
        <dbReference type="ARBA" id="ARBA00046574"/>
    </source>
</evidence>
<dbReference type="InterPro" id="IPR004100">
    <property type="entry name" value="ATPase_F1/V1/A1_a/bsu_N"/>
</dbReference>
<evidence type="ECO:0000256" key="10">
    <source>
        <dbReference type="ARBA" id="ARBA00048383"/>
    </source>
</evidence>
<evidence type="ECO:0000256" key="5">
    <source>
        <dbReference type="ARBA" id="ARBA00022781"/>
    </source>
</evidence>
<dbReference type="HAMAP" id="MF_00309">
    <property type="entry name" value="ATP_synth_A_arch"/>
    <property type="match status" value="1"/>
</dbReference>
<proteinExistence type="inferred from homology"/>
<dbReference type="InterPro" id="IPR036121">
    <property type="entry name" value="ATPase_F1/V1/A1_a/bsu_N_sf"/>
</dbReference>
<dbReference type="InterPro" id="IPR027417">
    <property type="entry name" value="P-loop_NTPase"/>
</dbReference>
<evidence type="ECO:0000256" key="4">
    <source>
        <dbReference type="ARBA" id="ARBA00022741"/>
    </source>
</evidence>
<evidence type="ECO:0000256" key="6">
    <source>
        <dbReference type="ARBA" id="ARBA00022840"/>
    </source>
</evidence>
<dbReference type="InterPro" id="IPR005725">
    <property type="entry name" value="ATPase_V1-cplx_asu"/>
</dbReference>
<dbReference type="InterPro" id="IPR020003">
    <property type="entry name" value="ATPase_a/bsu_AS"/>
</dbReference>
<evidence type="ECO:0000256" key="2">
    <source>
        <dbReference type="ARBA" id="ARBA00012473"/>
    </source>
</evidence>
<dbReference type="KEGG" id="nai:NECAME_04989"/>
<evidence type="ECO:0000256" key="1">
    <source>
        <dbReference type="ARBA" id="ARBA00008936"/>
    </source>
</evidence>
<dbReference type="Pfam" id="PF00006">
    <property type="entry name" value="ATP-synt_ab"/>
    <property type="match status" value="1"/>
</dbReference>
<feature type="domain" description="ATPase F1/V1/A1 complex alpha/beta subunit nucleotide-binding" evidence="12">
    <location>
        <begin position="244"/>
        <end position="484"/>
    </location>
</feature>
<dbReference type="EC" id="7.1.2.2" evidence="2"/>
<evidence type="ECO:0000313" key="17">
    <source>
        <dbReference type="Proteomes" id="UP000053676"/>
    </source>
</evidence>
<dbReference type="GO" id="GO:0033180">
    <property type="term" value="C:proton-transporting V-type ATPase, V1 domain"/>
    <property type="evidence" value="ECO:0007669"/>
    <property type="project" value="InterPro"/>
</dbReference>
<dbReference type="NCBIfam" id="NF003220">
    <property type="entry name" value="PRK04192.1"/>
    <property type="match status" value="1"/>
</dbReference>
<feature type="domain" description="ATPase F1/V1/A1 complex alpha/beta subunit N-terminal" evidence="13">
    <location>
        <begin position="18"/>
        <end position="80"/>
    </location>
</feature>
<dbReference type="FunFam" id="3.40.50.300:FF:000052">
    <property type="entry name" value="V-type proton ATPase catalytic subunit A"/>
    <property type="match status" value="1"/>
</dbReference>
<sequence length="678" mass="75160">MAPSTRDASEREATYGFVYGVSGPVVTAEKMAGSAMYELVRVGHGELVGEIIRLEGDFATIQVYEETSAVTIGDPVLRTGKPLSVELGPGIMGSIFDGIQRPLKDIADMTQSIYIPKGVSTKALSREARWDYVVSRNIFVGAHVTDSYLFIFNYEISIFEITGGDEIGTVNENLLIKHKIMLPPNSCGTVTFVAPSGQYTVEDVLLEVEFAGQKEKFTMLQIWPVRNPRPCAEKLAANNPLLCGQRVLDALFPCVQGGTTAIPVRSFFFIFGVMTYIEGAFGCGKTVISQSLSKYSNSDAIIYVGCGERGNEMSEVLRDFPELTMEVDGVTTSIMKRTALVANTSNMPVAAREASIYTGITLAEYFRDMGLNVAMMADSTSRWAEALREISGRLGEMPADSGYPAYLAARLASFYERAGKVKCLGNPEREGSVTIVGAVSPPGGDFADPVTSATLGIVQVFWGLDKKLAQRKHFPSINWLISYSKYMRALEDFYEKSYPEFIALRTKCKEILQNFNSLNCLKFLLCGGLDILKSLLTIPRTAWLQEEEDLSEIVQLVGKASLAESDKITLEVAKLIKDDFLQQNGYTPYDRFCPFYKTVGMLKNMIAFYDLARHSVETTAQSENKVTWATIRDHMGDLLYQLSSMKFKDPVKDGEEKIKKDYDDLLEAMQNAFRNLED</sequence>
<dbReference type="CDD" id="cd18119">
    <property type="entry name" value="ATP-synt_V_A-type_alpha_N"/>
    <property type="match status" value="1"/>
</dbReference>
<dbReference type="Gene3D" id="2.40.30.20">
    <property type="match status" value="1"/>
</dbReference>
<evidence type="ECO:0000313" key="16">
    <source>
        <dbReference type="EMBL" id="ETN70168.1"/>
    </source>
</evidence>
<dbReference type="GO" id="GO:0046961">
    <property type="term" value="F:proton-transporting ATPase activity, rotational mechanism"/>
    <property type="evidence" value="ECO:0007669"/>
    <property type="project" value="InterPro"/>
</dbReference>
<dbReference type="Gene3D" id="2.40.50.100">
    <property type="match status" value="1"/>
</dbReference>
<dbReference type="CDD" id="cd01134">
    <property type="entry name" value="V_A-ATPase_A"/>
    <property type="match status" value="1"/>
</dbReference>
<dbReference type="Pfam" id="PF22919">
    <property type="entry name" value="ATP-synt_VA_C"/>
    <property type="match status" value="1"/>
</dbReference>
<dbReference type="FunFam" id="1.10.1140.10:FF:000002">
    <property type="entry name" value="V-type proton ATPase catalytic subunit A"/>
    <property type="match status" value="1"/>
</dbReference>
<name>W2SKT4_NECAM</name>
<dbReference type="InterPro" id="IPR055190">
    <property type="entry name" value="ATP-synt_VA_C"/>
</dbReference>
<dbReference type="STRING" id="51031.W2SKT4"/>
<gene>
    <name evidence="16" type="ORF">NECAME_04989</name>
</gene>
<dbReference type="SUPFAM" id="SSF50615">
    <property type="entry name" value="N-terminal domain of alpha and beta subunits of F1 ATP synthase"/>
    <property type="match status" value="1"/>
</dbReference>
<keyword evidence="3" id="KW-0813">Transport</keyword>
<dbReference type="CDD" id="cd18111">
    <property type="entry name" value="ATP-synt_V_A-type_alpha_C"/>
    <property type="match status" value="1"/>
</dbReference>
<evidence type="ECO:0000256" key="11">
    <source>
        <dbReference type="ARBA" id="ARBA00083906"/>
    </source>
</evidence>
<dbReference type="GO" id="GO:0005524">
    <property type="term" value="F:ATP binding"/>
    <property type="evidence" value="ECO:0007669"/>
    <property type="project" value="UniProtKB-KW"/>
</dbReference>
<dbReference type="InterPro" id="IPR000194">
    <property type="entry name" value="ATPase_F1/V1/A1_a/bsu_nucl-bd"/>
</dbReference>
<dbReference type="PROSITE" id="PS00152">
    <property type="entry name" value="ATPASE_ALPHA_BETA"/>
    <property type="match status" value="1"/>
</dbReference>
<reference evidence="17" key="1">
    <citation type="journal article" date="2014" name="Nat. Genet.">
        <title>Genome of the human hookworm Necator americanus.</title>
        <authorList>
            <person name="Tang Y.T."/>
            <person name="Gao X."/>
            <person name="Rosa B.A."/>
            <person name="Abubucker S."/>
            <person name="Hallsworth-Pepin K."/>
            <person name="Martin J."/>
            <person name="Tyagi R."/>
            <person name="Heizer E."/>
            <person name="Zhang X."/>
            <person name="Bhonagiri-Palsikar V."/>
            <person name="Minx P."/>
            <person name="Warren W.C."/>
            <person name="Wang Q."/>
            <person name="Zhan B."/>
            <person name="Hotez P.J."/>
            <person name="Sternberg P.W."/>
            <person name="Dougall A."/>
            <person name="Gaze S.T."/>
            <person name="Mulvenna J."/>
            <person name="Sotillo J."/>
            <person name="Ranganathan S."/>
            <person name="Rabelo E.M."/>
            <person name="Wilson R.K."/>
            <person name="Felgner P.L."/>
            <person name="Bethony J."/>
            <person name="Hawdon J.M."/>
            <person name="Gasser R.B."/>
            <person name="Loukas A."/>
            <person name="Mitreva M."/>
        </authorList>
    </citation>
    <scope>NUCLEOTIDE SEQUENCE [LARGE SCALE GENOMIC DNA]</scope>
</reference>
<dbReference type="PANTHER" id="PTHR43607:SF1">
    <property type="entry name" value="H(+)-TRANSPORTING TWO-SECTOR ATPASE"/>
    <property type="match status" value="1"/>
</dbReference>
<dbReference type="Proteomes" id="UP000053676">
    <property type="component" value="Unassembled WGS sequence"/>
</dbReference>
<dbReference type="GO" id="GO:0016887">
    <property type="term" value="F:ATP hydrolysis activity"/>
    <property type="evidence" value="ECO:0007669"/>
    <property type="project" value="InterPro"/>
</dbReference>
<protein>
    <recommendedName>
        <fullName evidence="2">H(+)-transporting two-sector ATPase</fullName>
        <ecNumber evidence="2">7.1.2.2</ecNumber>
    </recommendedName>
    <alternativeName>
        <fullName evidence="11">Vacuolar H ATPase protein 13</fullName>
    </alternativeName>
</protein>
<dbReference type="FunFam" id="2.40.30.20:FF:000002">
    <property type="entry name" value="V-type proton ATPase catalytic subunit A"/>
    <property type="match status" value="1"/>
</dbReference>
<dbReference type="SUPFAM" id="SSF47917">
    <property type="entry name" value="C-terminal domain of alpha and beta subunits of F1 ATP synthase"/>
    <property type="match status" value="1"/>
</dbReference>
<dbReference type="AlphaFoldDB" id="W2SKT4"/>
<evidence type="ECO:0000259" key="12">
    <source>
        <dbReference type="Pfam" id="PF00006"/>
    </source>
</evidence>
<dbReference type="Gene3D" id="1.10.1140.10">
    <property type="entry name" value="Bovine Mitochondrial F1-atpase, Atp Synthase Beta Chain, Chain D, domain 3"/>
    <property type="match status" value="1"/>
</dbReference>
<evidence type="ECO:0000256" key="8">
    <source>
        <dbReference type="ARBA" id="ARBA00023065"/>
    </source>
</evidence>
<feature type="domain" description="ATPsynthase alpha/beta subunit barrel-sandwich" evidence="14">
    <location>
        <begin position="160"/>
        <end position="226"/>
    </location>
</feature>
<dbReference type="PANTHER" id="PTHR43607">
    <property type="entry name" value="V-TYPE PROTON ATPASE CATALYTIC SUBUNIT A"/>
    <property type="match status" value="1"/>
</dbReference>
<keyword evidence="7" id="KW-1278">Translocase</keyword>
<dbReference type="Pfam" id="PF16886">
    <property type="entry name" value="ATP-synt_ab_Xtn"/>
    <property type="match status" value="1"/>
</dbReference>
<dbReference type="GO" id="GO:0005765">
    <property type="term" value="C:lysosomal membrane"/>
    <property type="evidence" value="ECO:0007669"/>
    <property type="project" value="TreeGrafter"/>
</dbReference>
<evidence type="ECO:0000256" key="3">
    <source>
        <dbReference type="ARBA" id="ARBA00022448"/>
    </source>
</evidence>
<organism evidence="16 17">
    <name type="scientific">Necator americanus</name>
    <name type="common">Human hookworm</name>
    <dbReference type="NCBI Taxonomy" id="51031"/>
    <lineage>
        <taxon>Eukaryota</taxon>
        <taxon>Metazoa</taxon>
        <taxon>Ecdysozoa</taxon>
        <taxon>Nematoda</taxon>
        <taxon>Chromadorea</taxon>
        <taxon>Rhabditida</taxon>
        <taxon>Rhabditina</taxon>
        <taxon>Rhabditomorpha</taxon>
        <taxon>Strongyloidea</taxon>
        <taxon>Ancylostomatidae</taxon>
        <taxon>Bunostominae</taxon>
        <taxon>Necator</taxon>
    </lineage>
</organism>
<dbReference type="GO" id="GO:0046034">
    <property type="term" value="P:ATP metabolic process"/>
    <property type="evidence" value="ECO:0007669"/>
    <property type="project" value="InterPro"/>
</dbReference>
<keyword evidence="8" id="KW-0406">Ion transport</keyword>
<evidence type="ECO:0000259" key="14">
    <source>
        <dbReference type="Pfam" id="PF16886"/>
    </source>
</evidence>
<dbReference type="Gene3D" id="3.40.50.300">
    <property type="entry name" value="P-loop containing nucleotide triphosphate hydrolases"/>
    <property type="match status" value="1"/>
</dbReference>
<dbReference type="OMA" id="YDMAHRA"/>
<dbReference type="NCBIfam" id="TIGR01042">
    <property type="entry name" value="V-ATPase_V1_A"/>
    <property type="match status" value="1"/>
</dbReference>
<keyword evidence="6" id="KW-0067">ATP-binding</keyword>
<dbReference type="EMBL" id="KI669001">
    <property type="protein sequence ID" value="ETN70168.1"/>
    <property type="molecule type" value="Genomic_DNA"/>
</dbReference>
<dbReference type="Pfam" id="PF02874">
    <property type="entry name" value="ATP-synt_ab_N"/>
    <property type="match status" value="1"/>
</dbReference>
<dbReference type="InterPro" id="IPR022878">
    <property type="entry name" value="V-ATPase_asu"/>
</dbReference>
<comment type="similarity">
    <text evidence="1">Belongs to the ATPase alpha/beta chains family.</text>
</comment>